<dbReference type="RefSeq" id="WP_089883122.1">
    <property type="nucleotide sequence ID" value="NZ_FOYS01000006.1"/>
</dbReference>
<organism evidence="4 5">
    <name type="scientific">Halogeometricum limi</name>
    <dbReference type="NCBI Taxonomy" id="555875"/>
    <lineage>
        <taxon>Archaea</taxon>
        <taxon>Methanobacteriati</taxon>
        <taxon>Methanobacteriota</taxon>
        <taxon>Stenosarchaea group</taxon>
        <taxon>Halobacteria</taxon>
        <taxon>Halobacteriales</taxon>
        <taxon>Haloferacaceae</taxon>
        <taxon>Halogeometricum</taxon>
    </lineage>
</organism>
<dbReference type="InterPro" id="IPR001646">
    <property type="entry name" value="5peptide_repeat"/>
</dbReference>
<dbReference type="OrthoDB" id="199127at2157"/>
<dbReference type="Pfam" id="PF07885">
    <property type="entry name" value="Ion_trans_2"/>
    <property type="match status" value="1"/>
</dbReference>
<keyword evidence="2" id="KW-1133">Transmembrane helix</keyword>
<evidence type="ECO:0000259" key="3">
    <source>
        <dbReference type="Pfam" id="PF07885"/>
    </source>
</evidence>
<dbReference type="AlphaFoldDB" id="A0A1I6ILT9"/>
<dbReference type="Gene3D" id="1.10.287.70">
    <property type="match status" value="1"/>
</dbReference>
<protein>
    <submittedName>
        <fullName evidence="4">Pentapeptide repeat-containing protein</fullName>
    </submittedName>
</protein>
<keyword evidence="2" id="KW-0472">Membrane</keyword>
<name>A0A1I6ILT9_9EURY</name>
<dbReference type="EMBL" id="FOYS01000006">
    <property type="protein sequence ID" value="SFR67737.1"/>
    <property type="molecule type" value="Genomic_DNA"/>
</dbReference>
<dbReference type="InterPro" id="IPR013099">
    <property type="entry name" value="K_chnl_dom"/>
</dbReference>
<accession>A0A1I6ILT9</accession>
<dbReference type="SUPFAM" id="SSF81324">
    <property type="entry name" value="Voltage-gated potassium channels"/>
    <property type="match status" value="1"/>
</dbReference>
<gene>
    <name evidence="4" type="ORF">SAMN04488124_3397</name>
</gene>
<evidence type="ECO:0000313" key="5">
    <source>
        <dbReference type="Proteomes" id="UP000243250"/>
    </source>
</evidence>
<keyword evidence="5" id="KW-1185">Reference proteome</keyword>
<reference evidence="5" key="1">
    <citation type="submission" date="2016-10" db="EMBL/GenBank/DDBJ databases">
        <authorList>
            <person name="Varghese N."/>
            <person name="Submissions S."/>
        </authorList>
    </citation>
    <scope>NUCLEOTIDE SEQUENCE [LARGE SCALE GENOMIC DNA]</scope>
    <source>
        <strain evidence="5">CGMCC 1.8711</strain>
    </source>
</reference>
<feature type="transmembrane region" description="Helical" evidence="2">
    <location>
        <begin position="727"/>
        <end position="744"/>
    </location>
</feature>
<dbReference type="Pfam" id="PF13576">
    <property type="entry name" value="Pentapeptide_3"/>
    <property type="match status" value="2"/>
</dbReference>
<evidence type="ECO:0000256" key="1">
    <source>
        <dbReference type="SAM" id="MobiDB-lite"/>
    </source>
</evidence>
<dbReference type="STRING" id="555875.SAMN04488124_3397"/>
<sequence>MHDSQQRHAGVGTDEDATTDSETTGDESTRGESTGGDPTTNGRYPTAHARTRGDADGERSGRCRYTFDPTERTDASLRTTWECPHPAHRESNVCVFHLSADERAALDVSPKDVVDRLFENLHADDPRMNEYVGASLPNLPLTYQRVDGETNHVLNFQHAEIEGIDLTHGHLAHGLNVREATLGRVTFEDATVTGDVEAEGAVVTDALDTSEATFEQDVHFDGATFEGPVVCDETTFEEDTTFEDATFRETVAFRNATTSGSSHVLADHISFAGANFRDEAHFRQTDFQYVTFADATFESRADFEHTNFEGDTVFDDCVFADVADFDEARFSHDAGFTGARFEALAEFRGVEFDGGSRTASDDVTFEDAVFEGEADFKLARFRFADFKSARCRGELNLDRATFHARAECRELVVEGETNLHRATFAAPAVFADARFEGDVGGVEATFESDVTFGESVFAAAVTFDDARFLDDTAFESVTFEADARFRGTAFEGGANYREQNCSFDETTFEGDADFDGARFTNGSFWDTTFEGVCSFRGAVFEESATFRVRSGLRPTYVDLTDATVESGNIVESGGSVVPYDMTKTTLGDVRLEGERAEGDLLDHFRFCLTDFDGFDFSNHHAYLERNDWTIHDFDENEATGNYAVEATNETIEETYRKAQASANDVGDTPASREFEFKRYYYNRKKNADILLNEYSLNAWSRVKKSASVGLNLFMQVTCGYGNRLPRIAAWTFLLPAVFGIFYVLGGPLETQAGVVWNSADPAGTLFDGLYYSYISFSTVGYGDINPLGWMARLFAMSQGMLNGLFFTLLTFTLFKRVLGGS</sequence>
<evidence type="ECO:0000256" key="2">
    <source>
        <dbReference type="SAM" id="Phobius"/>
    </source>
</evidence>
<proteinExistence type="predicted"/>
<dbReference type="Proteomes" id="UP000243250">
    <property type="component" value="Unassembled WGS sequence"/>
</dbReference>
<feature type="transmembrane region" description="Helical" evidence="2">
    <location>
        <begin position="799"/>
        <end position="818"/>
    </location>
</feature>
<evidence type="ECO:0000313" key="4">
    <source>
        <dbReference type="EMBL" id="SFR67737.1"/>
    </source>
</evidence>
<dbReference type="Gene3D" id="2.160.20.80">
    <property type="entry name" value="E3 ubiquitin-protein ligase SopA"/>
    <property type="match status" value="2"/>
</dbReference>
<feature type="domain" description="Potassium channel" evidence="3">
    <location>
        <begin position="763"/>
        <end position="816"/>
    </location>
</feature>
<keyword evidence="2" id="KW-0812">Transmembrane</keyword>
<feature type="compositionally biased region" description="Basic and acidic residues" evidence="1">
    <location>
        <begin position="51"/>
        <end position="61"/>
    </location>
</feature>
<feature type="compositionally biased region" description="Acidic residues" evidence="1">
    <location>
        <begin position="13"/>
        <end position="25"/>
    </location>
</feature>
<feature type="region of interest" description="Disordered" evidence="1">
    <location>
        <begin position="1"/>
        <end position="66"/>
    </location>
</feature>